<dbReference type="Gene3D" id="3.40.50.880">
    <property type="match status" value="1"/>
</dbReference>
<reference evidence="3 4" key="1">
    <citation type="journal article" date="2016" name="Front. Microbiol.">
        <title>Fuerstia marisgermanicae gen. nov., sp. nov., an Unusual Member of the Phylum Planctomycetes from the German Wadden Sea.</title>
        <authorList>
            <person name="Kohn T."/>
            <person name="Heuer A."/>
            <person name="Jogler M."/>
            <person name="Vollmers J."/>
            <person name="Boedeker C."/>
            <person name="Bunk B."/>
            <person name="Rast P."/>
            <person name="Borchert D."/>
            <person name="Glockner I."/>
            <person name="Freese H.M."/>
            <person name="Klenk H.P."/>
            <person name="Overmann J."/>
            <person name="Kaster A.K."/>
            <person name="Rohde M."/>
            <person name="Wiegand S."/>
            <person name="Jogler C."/>
        </authorList>
    </citation>
    <scope>NUCLEOTIDE SEQUENCE [LARGE SCALE GENOMIC DNA]</scope>
    <source>
        <strain evidence="3 4">NH11</strain>
    </source>
</reference>
<proteinExistence type="predicted"/>
<protein>
    <submittedName>
        <fullName evidence="3">Cytochrome c551/c552</fullName>
    </submittedName>
</protein>
<dbReference type="KEGG" id="fmr:Fuma_00312"/>
<dbReference type="Pfam" id="PF06283">
    <property type="entry name" value="ThuA"/>
    <property type="match status" value="1"/>
</dbReference>
<dbReference type="STRING" id="1891926.Fuma_00312"/>
<dbReference type="Proteomes" id="UP000187735">
    <property type="component" value="Chromosome"/>
</dbReference>
<evidence type="ECO:0000256" key="1">
    <source>
        <dbReference type="SAM" id="SignalP"/>
    </source>
</evidence>
<name>A0A1P8W9L6_9PLAN</name>
<organism evidence="3 4">
    <name type="scientific">Fuerstiella marisgermanici</name>
    <dbReference type="NCBI Taxonomy" id="1891926"/>
    <lineage>
        <taxon>Bacteria</taxon>
        <taxon>Pseudomonadati</taxon>
        <taxon>Planctomycetota</taxon>
        <taxon>Planctomycetia</taxon>
        <taxon>Planctomycetales</taxon>
        <taxon>Planctomycetaceae</taxon>
        <taxon>Fuerstiella</taxon>
    </lineage>
</organism>
<dbReference type="SUPFAM" id="SSF52317">
    <property type="entry name" value="Class I glutamine amidotransferase-like"/>
    <property type="match status" value="1"/>
</dbReference>
<dbReference type="PANTHER" id="PTHR40469:SF2">
    <property type="entry name" value="GALACTOSE-BINDING DOMAIN-LIKE SUPERFAMILY PROTEIN"/>
    <property type="match status" value="1"/>
</dbReference>
<gene>
    <name evidence="3" type="ORF">Fuma_00312</name>
</gene>
<feature type="chain" id="PRO_5013383597" evidence="1">
    <location>
        <begin position="26"/>
        <end position="252"/>
    </location>
</feature>
<dbReference type="InterPro" id="IPR029010">
    <property type="entry name" value="ThuA-like"/>
</dbReference>
<feature type="domain" description="ThuA-like" evidence="2">
    <location>
        <begin position="33"/>
        <end position="249"/>
    </location>
</feature>
<sequence length="252" mass="28411" precursor="true">MLRTLFTHILPICCVLALVNLPHAAADESAPIKVLLITGGCCHDYPFQTMSLQKAAKARKLNVDWTIIDQGGDGTDAQIDLYKNADWAKGFDVVIHNECFAKTTDENYIKSITKPHFEGTNAVVIHCAMHTYRDAKIDDWRHMLGVTSRRHEHKSNYPVRNAKPDHPVMKDFPKEWTTPSDELYIIEKVWPNTEVLATSVSEKTGDLHPVIWTNTYGKGRVFGTTYGHSNETFEDNVFLNVVINGMVWAAGK</sequence>
<keyword evidence="1" id="KW-0732">Signal</keyword>
<keyword evidence="4" id="KW-1185">Reference proteome</keyword>
<evidence type="ECO:0000313" key="4">
    <source>
        <dbReference type="Proteomes" id="UP000187735"/>
    </source>
</evidence>
<feature type="signal peptide" evidence="1">
    <location>
        <begin position="1"/>
        <end position="25"/>
    </location>
</feature>
<dbReference type="AlphaFoldDB" id="A0A1P8W9L6"/>
<evidence type="ECO:0000259" key="2">
    <source>
        <dbReference type="Pfam" id="PF06283"/>
    </source>
</evidence>
<accession>A0A1P8W9L6</accession>
<dbReference type="RefSeq" id="WP_083731722.1">
    <property type="nucleotide sequence ID" value="NZ_CP017641.1"/>
</dbReference>
<dbReference type="OrthoDB" id="9785923at2"/>
<dbReference type="PANTHER" id="PTHR40469">
    <property type="entry name" value="SECRETED GLYCOSYL HYDROLASE"/>
    <property type="match status" value="1"/>
</dbReference>
<dbReference type="EMBL" id="CP017641">
    <property type="protein sequence ID" value="APZ90731.1"/>
    <property type="molecule type" value="Genomic_DNA"/>
</dbReference>
<dbReference type="InterPro" id="IPR029062">
    <property type="entry name" value="Class_I_gatase-like"/>
</dbReference>
<evidence type="ECO:0000313" key="3">
    <source>
        <dbReference type="EMBL" id="APZ90731.1"/>
    </source>
</evidence>